<dbReference type="HOGENOM" id="CLU_2064137_0_0_1"/>
<sequence length="119" mass="13497">MGLLGADPKDAEDFDDENEKDVIDKEDYSYSLNPWALSRVLLTNFILTAGRFRQGDAFSFSFFNILIELIKVSANMYFGNIIINKSSLAADIVFIGRSYDNMIESFLRFKHVAESGGYM</sequence>
<dbReference type="Proteomes" id="UP000015102">
    <property type="component" value="Unassembled WGS sequence"/>
</dbReference>
<dbReference type="EnsemblMetazoa" id="MESCA004961-RA">
    <property type="protein sequence ID" value="MESCA004961-PA"/>
    <property type="gene ID" value="MESCA004961"/>
</dbReference>
<feature type="compositionally biased region" description="Acidic residues" evidence="1">
    <location>
        <begin position="10"/>
        <end position="19"/>
    </location>
</feature>
<dbReference type="EMBL" id="CAQQ02178665">
    <property type="status" value="NOT_ANNOTATED_CDS"/>
    <property type="molecule type" value="Genomic_DNA"/>
</dbReference>
<reference evidence="2" key="2">
    <citation type="submission" date="2015-06" db="UniProtKB">
        <authorList>
            <consortium name="EnsemblMetazoa"/>
        </authorList>
    </citation>
    <scope>IDENTIFICATION</scope>
</reference>
<organism evidence="2 3">
    <name type="scientific">Megaselia scalaris</name>
    <name type="common">Humpbacked fly</name>
    <name type="synonym">Phora scalaris</name>
    <dbReference type="NCBI Taxonomy" id="36166"/>
    <lineage>
        <taxon>Eukaryota</taxon>
        <taxon>Metazoa</taxon>
        <taxon>Ecdysozoa</taxon>
        <taxon>Arthropoda</taxon>
        <taxon>Hexapoda</taxon>
        <taxon>Insecta</taxon>
        <taxon>Pterygota</taxon>
        <taxon>Neoptera</taxon>
        <taxon>Endopterygota</taxon>
        <taxon>Diptera</taxon>
        <taxon>Brachycera</taxon>
        <taxon>Muscomorpha</taxon>
        <taxon>Platypezoidea</taxon>
        <taxon>Phoridae</taxon>
        <taxon>Megaseliini</taxon>
        <taxon>Megaselia</taxon>
    </lineage>
</organism>
<evidence type="ECO:0000313" key="2">
    <source>
        <dbReference type="EnsemblMetazoa" id="MESCA004961-PA"/>
    </source>
</evidence>
<evidence type="ECO:0000256" key="1">
    <source>
        <dbReference type="SAM" id="MobiDB-lite"/>
    </source>
</evidence>
<proteinExistence type="predicted"/>
<evidence type="ECO:0000313" key="3">
    <source>
        <dbReference type="Proteomes" id="UP000015102"/>
    </source>
</evidence>
<feature type="region of interest" description="Disordered" evidence="1">
    <location>
        <begin position="1"/>
        <end position="20"/>
    </location>
</feature>
<dbReference type="EMBL" id="CAQQ02178667">
    <property type="status" value="NOT_ANNOTATED_CDS"/>
    <property type="molecule type" value="Genomic_DNA"/>
</dbReference>
<keyword evidence="3" id="KW-1185">Reference proteome</keyword>
<name>T1GN22_MEGSC</name>
<dbReference type="EMBL" id="CAQQ02178666">
    <property type="status" value="NOT_ANNOTATED_CDS"/>
    <property type="molecule type" value="Genomic_DNA"/>
</dbReference>
<reference evidence="3" key="1">
    <citation type="submission" date="2013-02" db="EMBL/GenBank/DDBJ databases">
        <authorList>
            <person name="Hughes D."/>
        </authorList>
    </citation>
    <scope>NUCLEOTIDE SEQUENCE</scope>
    <source>
        <strain>Durham</strain>
        <strain evidence="3">NC isolate 2 -- Noor lab</strain>
    </source>
</reference>
<accession>T1GN22</accession>
<dbReference type="AlphaFoldDB" id="T1GN22"/>
<protein>
    <submittedName>
        <fullName evidence="2">Uncharacterized protein</fullName>
    </submittedName>
</protein>